<comment type="caution">
    <text evidence="2">The sequence shown here is derived from an EMBL/GenBank/DDBJ whole genome shotgun (WGS) entry which is preliminary data.</text>
</comment>
<evidence type="ECO:0000313" key="3">
    <source>
        <dbReference type="Proteomes" id="UP001174691"/>
    </source>
</evidence>
<organism evidence="2 3">
    <name type="scientific">Coniochaeta hoffmannii</name>
    <dbReference type="NCBI Taxonomy" id="91930"/>
    <lineage>
        <taxon>Eukaryota</taxon>
        <taxon>Fungi</taxon>
        <taxon>Dikarya</taxon>
        <taxon>Ascomycota</taxon>
        <taxon>Pezizomycotina</taxon>
        <taxon>Sordariomycetes</taxon>
        <taxon>Sordariomycetidae</taxon>
        <taxon>Coniochaetales</taxon>
        <taxon>Coniochaetaceae</taxon>
        <taxon>Coniochaeta</taxon>
    </lineage>
</organism>
<dbReference type="Proteomes" id="UP001174691">
    <property type="component" value="Unassembled WGS sequence"/>
</dbReference>
<evidence type="ECO:0000313" key="2">
    <source>
        <dbReference type="EMBL" id="KAJ9158150.1"/>
    </source>
</evidence>
<keyword evidence="3" id="KW-1185">Reference proteome</keyword>
<feature type="region of interest" description="Disordered" evidence="1">
    <location>
        <begin position="709"/>
        <end position="768"/>
    </location>
</feature>
<gene>
    <name evidence="2" type="ORF">NKR19_g3650</name>
</gene>
<name>A0AA38S8H0_9PEZI</name>
<feature type="region of interest" description="Disordered" evidence="1">
    <location>
        <begin position="580"/>
        <end position="625"/>
    </location>
</feature>
<evidence type="ECO:0000256" key="1">
    <source>
        <dbReference type="SAM" id="MobiDB-lite"/>
    </source>
</evidence>
<feature type="compositionally biased region" description="Acidic residues" evidence="1">
    <location>
        <begin position="714"/>
        <end position="768"/>
    </location>
</feature>
<proteinExistence type="predicted"/>
<protein>
    <submittedName>
        <fullName evidence="2">Uncharacterized protein</fullName>
    </submittedName>
</protein>
<reference evidence="2" key="1">
    <citation type="submission" date="2022-07" db="EMBL/GenBank/DDBJ databases">
        <title>Fungi with potential for degradation of polypropylene.</title>
        <authorList>
            <person name="Gostincar C."/>
        </authorList>
    </citation>
    <scope>NUCLEOTIDE SEQUENCE</scope>
    <source>
        <strain evidence="2">EXF-13287</strain>
    </source>
</reference>
<feature type="region of interest" description="Disordered" evidence="1">
    <location>
        <begin position="651"/>
        <end position="683"/>
    </location>
</feature>
<dbReference type="AlphaFoldDB" id="A0AA38S8H0"/>
<sequence length="768" mass="85154">MTTTVEAAEDAVRRHLAELMAIQQDSVLAGSQLRWNANQGSVLAVVNFPESSGRDCNGSSKVKKMLEPKKQERFRRLLKMKTLPDGVEFVLDFTPPLEGEECSELTASLWLPASTKIWWMAGHYKPSGLLNSGPREHQQGTRPLADKPVGAVLALGHDDECSCYTTYTSISDIWAVTDDVPGIYHGDWTPTYRENIKDYCRVRHCMNIARILRAIAGQDLLVNSATRMWTLAQLAVYLDMVPVVRDSITQWFSAAPNTKFIEMFPEESFRVALMLQMRDVLLASFKILVNERAVDHAATTPLTKPPAVTWMERPRTDYGDLPEDPIEHASRAFADRMKAKLDSLRSDTVFETLNIDEWAKLQYYTKLIADTAAASVTYSPLLTSLLEDLIKLKNALLNDLHDHIKNCIFLGPAARLDGLITAQRAHYCPKDKQTPAVSLVERLNDYQRACLPFFWYHLKDMFAPYHTFRYHTYKREYLTHIAAAFNERLHEAITKGYLTVPLADFREHLLRTTYSFDDKLFHTQLDLELSTLSLQATGFRDSEADGIQLLMSDHLLLTLEEGETKYLPLWAGGFDDGSGGVFQDEVPPADMGPSEPGPHYHTGRTIASSSSKGGGEDTDASSSTVDYAGSSTATFSDLGVGGLDLEDNTTARSTAAQGSAETTMGRRSGVISLPSEGFTSGDEGSMAEAMLAVPAEHQAIAQAVEQYVEGASDGGEETETETETEVGDEFEAEEGDDIDAMDTDDTLSLDDDFDGDEDDDEFADFTII</sequence>
<accession>A0AA38S8H0</accession>
<feature type="compositionally biased region" description="Polar residues" evidence="1">
    <location>
        <begin position="651"/>
        <end position="662"/>
    </location>
</feature>
<dbReference type="EMBL" id="JANBVN010000041">
    <property type="protein sequence ID" value="KAJ9158150.1"/>
    <property type="molecule type" value="Genomic_DNA"/>
</dbReference>